<name>J9D2R6_EDHAE</name>
<evidence type="ECO:0000313" key="2">
    <source>
        <dbReference type="EMBL" id="EJW02091.1"/>
    </source>
</evidence>
<organism evidence="2 3">
    <name type="scientific">Edhazardia aedis (strain USNM 41457)</name>
    <name type="common">Microsporidian parasite</name>
    <dbReference type="NCBI Taxonomy" id="1003232"/>
    <lineage>
        <taxon>Eukaryota</taxon>
        <taxon>Fungi</taxon>
        <taxon>Fungi incertae sedis</taxon>
        <taxon>Microsporidia</taxon>
        <taxon>Edhazardia</taxon>
    </lineage>
</organism>
<keyword evidence="1" id="KW-0472">Membrane</keyword>
<keyword evidence="3" id="KW-1185">Reference proteome</keyword>
<dbReference type="AlphaFoldDB" id="J9D2R6"/>
<reference evidence="3" key="2">
    <citation type="submission" date="2015-07" db="EMBL/GenBank/DDBJ databases">
        <title>Contrasting host-pathogen interactions and genome evolution in two generalist and specialist microsporidian pathogens of mosquitoes.</title>
        <authorList>
            <consortium name="The Broad Institute Genomics Platform"/>
            <consortium name="The Broad Institute Genome Sequencing Center for Infectious Disease"/>
            <person name="Cuomo C.A."/>
            <person name="Sanscrainte N.D."/>
            <person name="Goldberg J.M."/>
            <person name="Heiman D."/>
            <person name="Young S."/>
            <person name="Zeng Q."/>
            <person name="Becnel J.J."/>
            <person name="Birren B.W."/>
        </authorList>
    </citation>
    <scope>NUCLEOTIDE SEQUENCE [LARGE SCALE GENOMIC DNA]</scope>
    <source>
        <strain evidence="3">USNM 41457</strain>
    </source>
</reference>
<feature type="transmembrane region" description="Helical" evidence="1">
    <location>
        <begin position="71"/>
        <end position="92"/>
    </location>
</feature>
<feature type="transmembrane region" description="Helical" evidence="1">
    <location>
        <begin position="113"/>
        <end position="139"/>
    </location>
</feature>
<reference evidence="2 3" key="1">
    <citation type="submission" date="2011-08" db="EMBL/GenBank/DDBJ databases">
        <authorList>
            <person name="Liu Z.J."/>
            <person name="Shi F.L."/>
            <person name="Lu J.Q."/>
            <person name="Li M."/>
            <person name="Wang Z.L."/>
        </authorList>
    </citation>
    <scope>NUCLEOTIDE SEQUENCE [LARGE SCALE GENOMIC DNA]</scope>
    <source>
        <strain evidence="2 3">USNM 41457</strain>
    </source>
</reference>
<dbReference type="VEuPathDB" id="MicrosporidiaDB:EDEG_03451"/>
<evidence type="ECO:0000256" key="1">
    <source>
        <dbReference type="SAM" id="Phobius"/>
    </source>
</evidence>
<protein>
    <recommendedName>
        <fullName evidence="4">ABC-2 type transporter domain-containing protein</fullName>
    </recommendedName>
</protein>
<dbReference type="HOGENOM" id="CLU_871621_0_0_1"/>
<gene>
    <name evidence="2" type="ORF">EDEG_03451</name>
</gene>
<evidence type="ECO:0008006" key="4">
    <source>
        <dbReference type="Google" id="ProtNLM"/>
    </source>
</evidence>
<dbReference type="EMBL" id="AFBI03000090">
    <property type="protein sequence ID" value="EJW02091.1"/>
    <property type="molecule type" value="Genomic_DNA"/>
</dbReference>
<sequence>MNEKSRNPPKILDLRIVYQLFKRGKEKLGRESKLKRFIIIITLLQVLKSFFSDNFDSNHKIEKINIYFFHYIHISSLNCCLAVSLYIVYQLQNLEKDIVLNEMKEKSYTLTTFYAYNFLILTFYNAVFMFVSTIISFLVCFPKALLYFNVIMIPCISIIVSFMVSSVTFTFGDSFVGRVVEVFFILILQIIINILSLVGHEFLANTNLPKIIHYFIITTSIIFPITSIVYFTEILQLNLIIDDSKDKKHVLHVLLKLKILLEEAKLWLSQYIIPVEYVFKSSIVVITFWILIGIWVNSLRIKYQIKKMVGDPPQKTHNITLIKISSYLDILFIF</sequence>
<feature type="transmembrane region" description="Helical" evidence="1">
    <location>
        <begin position="145"/>
        <end position="167"/>
    </location>
</feature>
<feature type="transmembrane region" description="Helical" evidence="1">
    <location>
        <begin position="279"/>
        <end position="299"/>
    </location>
</feature>
<accession>J9D2R6</accession>
<proteinExistence type="predicted"/>
<feature type="transmembrane region" description="Helical" evidence="1">
    <location>
        <begin position="179"/>
        <end position="199"/>
    </location>
</feature>
<keyword evidence="1" id="KW-0812">Transmembrane</keyword>
<keyword evidence="1" id="KW-1133">Transmembrane helix</keyword>
<dbReference type="InParanoid" id="J9D2R6"/>
<comment type="caution">
    <text evidence="2">The sequence shown here is derived from an EMBL/GenBank/DDBJ whole genome shotgun (WGS) entry which is preliminary data.</text>
</comment>
<dbReference type="Proteomes" id="UP000003163">
    <property type="component" value="Unassembled WGS sequence"/>
</dbReference>
<evidence type="ECO:0000313" key="3">
    <source>
        <dbReference type="Proteomes" id="UP000003163"/>
    </source>
</evidence>
<feature type="transmembrane region" description="Helical" evidence="1">
    <location>
        <begin position="211"/>
        <end position="232"/>
    </location>
</feature>